<gene>
    <name evidence="4" type="ORF">THER5_0299</name>
</gene>
<evidence type="ECO:0000256" key="1">
    <source>
        <dbReference type="SAM" id="MobiDB-lite"/>
    </source>
</evidence>
<dbReference type="Proteomes" id="UP000029003">
    <property type="component" value="Unassembled WGS sequence"/>
</dbReference>
<dbReference type="EMBL" id="JGZT01000007">
    <property type="protein sequence ID" value="KFJ02126.1"/>
    <property type="molecule type" value="Genomic_DNA"/>
</dbReference>
<dbReference type="AlphaFoldDB" id="A0A087E2X5"/>
<keyword evidence="2" id="KW-0812">Transmembrane</keyword>
<name>A0A087E2X5_9BIFI</name>
<accession>A0A087E2X5</accession>
<keyword evidence="2" id="KW-0472">Membrane</keyword>
<feature type="domain" description="TadE-like" evidence="3">
    <location>
        <begin position="72"/>
        <end position="114"/>
    </location>
</feature>
<protein>
    <submittedName>
        <fullName evidence="4">TadF</fullName>
    </submittedName>
</protein>
<proteinExistence type="predicted"/>
<organism evidence="4 5">
    <name type="scientific">Bifidobacterium thermacidophilum subsp. thermacidophilum</name>
    <dbReference type="NCBI Taxonomy" id="79262"/>
    <lineage>
        <taxon>Bacteria</taxon>
        <taxon>Bacillati</taxon>
        <taxon>Actinomycetota</taxon>
        <taxon>Actinomycetes</taxon>
        <taxon>Bifidobacteriales</taxon>
        <taxon>Bifidobacteriaceae</taxon>
        <taxon>Bifidobacterium</taxon>
    </lineage>
</organism>
<evidence type="ECO:0000313" key="5">
    <source>
        <dbReference type="Proteomes" id="UP000029003"/>
    </source>
</evidence>
<dbReference type="Pfam" id="PF07811">
    <property type="entry name" value="TadE"/>
    <property type="match status" value="1"/>
</dbReference>
<comment type="caution">
    <text evidence="4">The sequence shown here is derived from an EMBL/GenBank/DDBJ whole genome shotgun (WGS) entry which is preliminary data.</text>
</comment>
<keyword evidence="2" id="KW-1133">Transmembrane helix</keyword>
<feature type="region of interest" description="Disordered" evidence="1">
    <location>
        <begin position="48"/>
        <end position="69"/>
    </location>
</feature>
<evidence type="ECO:0000259" key="3">
    <source>
        <dbReference type="Pfam" id="PF07811"/>
    </source>
</evidence>
<feature type="transmembrane region" description="Helical" evidence="2">
    <location>
        <begin position="78"/>
        <end position="99"/>
    </location>
</feature>
<evidence type="ECO:0000313" key="4">
    <source>
        <dbReference type="EMBL" id="KFJ02126.1"/>
    </source>
</evidence>
<reference evidence="4 5" key="1">
    <citation type="submission" date="2014-03" db="EMBL/GenBank/DDBJ databases">
        <title>Genomics of Bifidobacteria.</title>
        <authorList>
            <person name="Ventura M."/>
            <person name="Milani C."/>
            <person name="Lugli G.A."/>
        </authorList>
    </citation>
    <scope>NUCLEOTIDE SEQUENCE [LARGE SCALE GENOMIC DNA]</scope>
    <source>
        <strain evidence="4 5">LMG 21395</strain>
    </source>
</reference>
<dbReference type="InterPro" id="IPR012495">
    <property type="entry name" value="TadE-like_dom"/>
</dbReference>
<sequence length="184" mass="18395">MGYACERPRMRAAGSHGAVQGMNGASGARRNADGGFGMSAAWPTRLAGEQWPGESGAARGRSHAPEQNGQRGAITAEFAMVLPVAAVLMAMLLSLTHVVTTSMACQDAASSAVREVVVARVPAHGEQARNLASTAVAAVAGKDATATISEDGGLVTVHTQCPVVSGMSSVLPASVHGSASGASS</sequence>
<evidence type="ECO:0000256" key="2">
    <source>
        <dbReference type="SAM" id="Phobius"/>
    </source>
</evidence>